<dbReference type="AlphaFoldDB" id="A0ABD3FHA2"/>
<organism evidence="1 2">
    <name type="scientific">Phytophthora oleae</name>
    <dbReference type="NCBI Taxonomy" id="2107226"/>
    <lineage>
        <taxon>Eukaryota</taxon>
        <taxon>Sar</taxon>
        <taxon>Stramenopiles</taxon>
        <taxon>Oomycota</taxon>
        <taxon>Peronosporomycetes</taxon>
        <taxon>Peronosporales</taxon>
        <taxon>Peronosporaceae</taxon>
        <taxon>Phytophthora</taxon>
    </lineage>
</organism>
<evidence type="ECO:0000313" key="1">
    <source>
        <dbReference type="EMBL" id="KAL3665656.1"/>
    </source>
</evidence>
<dbReference type="Proteomes" id="UP001632037">
    <property type="component" value="Unassembled WGS sequence"/>
</dbReference>
<evidence type="ECO:0000313" key="2">
    <source>
        <dbReference type="Proteomes" id="UP001632037"/>
    </source>
</evidence>
<name>A0ABD3FHA2_9STRA</name>
<sequence>MEDESELQRLESNHSELVLHQETLKKQLAFKNGQLKQFQAAVKEAQALLNDKLPSKSDAVMAG</sequence>
<dbReference type="EMBL" id="JBIMZQ010000019">
    <property type="protein sequence ID" value="KAL3665656.1"/>
    <property type="molecule type" value="Genomic_DNA"/>
</dbReference>
<keyword evidence="2" id="KW-1185">Reference proteome</keyword>
<comment type="caution">
    <text evidence="1">The sequence shown here is derived from an EMBL/GenBank/DDBJ whole genome shotgun (WGS) entry which is preliminary data.</text>
</comment>
<gene>
    <name evidence="1" type="ORF">V7S43_009090</name>
</gene>
<proteinExistence type="predicted"/>
<reference evidence="1 2" key="1">
    <citation type="submission" date="2024-09" db="EMBL/GenBank/DDBJ databases">
        <title>Genome sequencing and assembly of Phytophthora oleae, isolate VK10A, causative agent of rot of olive drupes.</title>
        <authorList>
            <person name="Conti Taguali S."/>
            <person name="Riolo M."/>
            <person name="La Spada F."/>
            <person name="Cacciola S.O."/>
            <person name="Dionisio G."/>
        </authorList>
    </citation>
    <scope>NUCLEOTIDE SEQUENCE [LARGE SCALE GENOMIC DNA]</scope>
    <source>
        <strain evidence="1 2">VK10A</strain>
    </source>
</reference>
<protein>
    <submittedName>
        <fullName evidence="1">Uncharacterized protein</fullName>
    </submittedName>
</protein>
<accession>A0ABD3FHA2</accession>